<protein>
    <submittedName>
        <fullName evidence="3">ExeM/NucH family extracellular endonuclease</fullName>
    </submittedName>
</protein>
<dbReference type="OrthoDB" id="1016457at2"/>
<dbReference type="PROSITE" id="PS51841">
    <property type="entry name" value="LTD"/>
    <property type="match status" value="1"/>
</dbReference>
<dbReference type="InterPro" id="IPR036415">
    <property type="entry name" value="Lamin_tail_dom_sf"/>
</dbReference>
<dbReference type="KEGG" id="fsl:EJO69_06995"/>
<evidence type="ECO:0000256" key="1">
    <source>
        <dbReference type="SAM" id="MobiDB-lite"/>
    </source>
</evidence>
<accession>A0A3Q8WTP7</accession>
<dbReference type="SUPFAM" id="SSF69318">
    <property type="entry name" value="Integrin alpha N-terminal domain"/>
    <property type="match status" value="1"/>
</dbReference>
<dbReference type="PANTHER" id="PTHR42834">
    <property type="entry name" value="ENDONUCLEASE/EXONUCLEASE/PHOSPHATASE FAMILY PROTEIN (AFU_ORTHOLOGUE AFUA_3G09210)"/>
    <property type="match status" value="1"/>
</dbReference>
<dbReference type="InterPro" id="IPR047971">
    <property type="entry name" value="ExeM-like"/>
</dbReference>
<dbReference type="InterPro" id="IPR036691">
    <property type="entry name" value="Endo/exonu/phosph_ase_sf"/>
</dbReference>
<dbReference type="SUPFAM" id="SSF74853">
    <property type="entry name" value="Lamin A/C globular tail domain"/>
    <property type="match status" value="1"/>
</dbReference>
<dbReference type="Pfam" id="PF03372">
    <property type="entry name" value="Exo_endo_phos"/>
    <property type="match status" value="1"/>
</dbReference>
<keyword evidence="4" id="KW-1185">Reference proteome</keyword>
<dbReference type="Proteomes" id="UP000270021">
    <property type="component" value="Chromosome"/>
</dbReference>
<feature type="region of interest" description="Disordered" evidence="1">
    <location>
        <begin position="324"/>
        <end position="351"/>
    </location>
</feature>
<feature type="domain" description="LTD" evidence="2">
    <location>
        <begin position="143"/>
        <end position="285"/>
    </location>
</feature>
<dbReference type="Pfam" id="PF00932">
    <property type="entry name" value="LTD"/>
    <property type="match status" value="1"/>
</dbReference>
<dbReference type="GO" id="GO:0004519">
    <property type="term" value="F:endonuclease activity"/>
    <property type="evidence" value="ECO:0007669"/>
    <property type="project" value="UniProtKB-KW"/>
</dbReference>
<dbReference type="NCBIfam" id="NF033681">
    <property type="entry name" value="ExeM_NucH_DNase"/>
    <property type="match status" value="1"/>
</dbReference>
<keyword evidence="3" id="KW-0255">Endonuclease</keyword>
<dbReference type="PANTHER" id="PTHR42834:SF1">
    <property type="entry name" value="ENDONUCLEASE_EXONUCLEASE_PHOSPHATASE FAMILY PROTEIN (AFU_ORTHOLOGUE AFUA_3G09210)"/>
    <property type="match status" value="1"/>
</dbReference>
<dbReference type="InterPro" id="IPR028994">
    <property type="entry name" value="Integrin_alpha_N"/>
</dbReference>
<sequence length="1614" mass="171012">MPATSSPIERGFCFSSTGGSVDPPRSDGTAGPLFSCSDAVTVHLLPMNSSIDLPHSIAITLPARASILRSRENGPQISGDTFPNREGLFGETGHTTCASMAGWERFTKSVSVGLVKEDGHMKSSLNRRLAMIGAGALIVSPVWAIPAQAAPDGSDVVINEVYTRGGSSGQPYTHKFVELYNPTEQTIDLSSMSLQYFAETSADANATVITFSGKSIEADGYFLIQLNSNGSNGTALPTPDVTSSLAPSGTTGSFGLVDGTSRLTGVPSGNRAGDPVFVDFVGWGGSNKFETAVAAYPGTNTSTPGSITRTNGVDTDNNSVDFTLVSAPTPQNSAGTGGGTDPDPDPDPDPTTVTIAEIQGTGSATPLNGQKVTTDGVVTAVYPTGGFNGFYMQTPGTGGEIGDASHGIFVYTASAPTVEVGQYISVTGTAGEYYTLTQLSSPTITVLDEAFEAPTPAVVTPVDLTTDAQRERLEGMLLDVAEVQFTVTDTYETNRYGSVALAMDDAPLPTATDIYHPVHEKALHDALVAENLQKMITLDDGTSRDYTSFSNNNHQLPLPYISITDPVRVGADAQINEPVILDYRFQWNLQPTVPVTGENDDFVAFENTRVADAPVVGGDVTIATFNVLNYFTTLGTDLVGCTSYNDRQGNPITVRGGCQARGAFNAENLARQEGKIVSAIQELDASIVGIQEIEMSAAFGKNRDAALADLVAALNADAGFDKWGYAASPAQLPTNEDVIRLAFIYQVDEVAPTEDSKILIGSAAFGNAREPLGQAWQALDAAGEPVGEEFATINNHFKSKGSGTDDGTGQGNANPDRIAQAQALVAFADAEYGDMPVFLVGDFNSYSAEDPLRVLEAAGYTNLLRAQSALHDTHFYTYTFGKRVGSLDHIFASAEGSEWVTDAAVWNINSVEAIALEYSRYNYNVADLFEENSPFRSSDHDPIVVGLDIPGVNDVVVVSPEAPTFEDNVITIPEVEGVEYLIGDAVVEAGTVAITEDTTVTARAIEGYVLADDAVTEWTFEYVAPLVEVTPVAPAFEDNVITIPEVEGVEYLIGGAVVEAGTVAITEDTTVTARAAEGYVLADDAVTEWTFEYVAPLVEVTPVAPAFEDNVIVIPEVEGVEYLIGGAVVEAGTVAITEDTTVTARAAEGYVLADDAVTEWTFEYVAPLVEVTPVAPAFEDNVIVIPEVEGVEYLIGGAVVEAGTVAITEDTTVTARAAEGYVLADDAVTEWTFEYVAPLVEVTPVAPAFEDNVITIPEVEGVEYLIGGAVVEAGTVAITEDTTVTARAAEGYVLADDAVTEWTFEYVAPLVEVTPVAPAFEDNVITIPEVEGVEYLIGGAVVEAGTVAITEDTTVTARAAEGYVLADDAVTEWTFEYVAPQPAPAPRGNVFFIANDWTSHYAELVFSFGRRGDEVFAGDWDGDGKDTLAVRRGNTFYGNNELVGGNAEVSFNYGRVGDEVLVGDWNGDGKDTFGVRRGNTFYLNSELVGGNAEIQFDYGRAGDQVFAGDWDNDGVDTLMVRRGTTFYVNNELVGGHAEMSFVYGRAGDDVYVGDFDGDGYDTIAVRRGNVFYVNNELEGGHADHEIAYGRAGDKVLIGDWDGDGIDTPAVNRIV</sequence>
<dbReference type="CDD" id="cd10283">
    <property type="entry name" value="MnuA_DNase1-like"/>
    <property type="match status" value="1"/>
</dbReference>
<keyword evidence="3" id="KW-0540">Nuclease</keyword>
<evidence type="ECO:0000313" key="4">
    <source>
        <dbReference type="Proteomes" id="UP000270021"/>
    </source>
</evidence>
<gene>
    <name evidence="3" type="ORF">EJO69_06995</name>
</gene>
<dbReference type="SUPFAM" id="SSF56219">
    <property type="entry name" value="DNase I-like"/>
    <property type="match status" value="1"/>
</dbReference>
<proteinExistence type="predicted"/>
<evidence type="ECO:0000313" key="3">
    <source>
        <dbReference type="EMBL" id="AZN30082.1"/>
    </source>
</evidence>
<dbReference type="CDD" id="cd04486">
    <property type="entry name" value="YhcR_OBF_like"/>
    <property type="match status" value="1"/>
</dbReference>
<feature type="compositionally biased region" description="Polar residues" evidence="1">
    <location>
        <begin position="324"/>
        <end position="334"/>
    </location>
</feature>
<name>A0A3Q8WTP7_9ACTO</name>
<organism evidence="3 4">
    <name type="scientific">Flaviflexus salsibiostraticola</name>
    <dbReference type="NCBI Taxonomy" id="1282737"/>
    <lineage>
        <taxon>Bacteria</taxon>
        <taxon>Bacillati</taxon>
        <taxon>Actinomycetota</taxon>
        <taxon>Actinomycetes</taxon>
        <taxon>Actinomycetales</taxon>
        <taxon>Actinomycetaceae</taxon>
        <taxon>Flaviflexus</taxon>
    </lineage>
</organism>
<dbReference type="Gene3D" id="3.60.10.10">
    <property type="entry name" value="Endonuclease/exonuclease/phosphatase"/>
    <property type="match status" value="1"/>
</dbReference>
<reference evidence="3 4" key="1">
    <citation type="submission" date="2018-12" db="EMBL/GenBank/DDBJ databases">
        <title>Complete genome sequence of Flaviflexus salsibiostraticola KCTC 33148.</title>
        <authorList>
            <person name="Bae J.-W."/>
        </authorList>
    </citation>
    <scope>NUCLEOTIDE SEQUENCE [LARGE SCALE GENOMIC DNA]</scope>
    <source>
        <strain evidence="3 4">KCTC 33148</strain>
    </source>
</reference>
<keyword evidence="3" id="KW-0378">Hydrolase</keyword>
<dbReference type="InterPro" id="IPR005135">
    <property type="entry name" value="Endo/exonuclease/phosphatase"/>
</dbReference>
<dbReference type="EMBL" id="CP034438">
    <property type="protein sequence ID" value="AZN30082.1"/>
    <property type="molecule type" value="Genomic_DNA"/>
</dbReference>
<evidence type="ECO:0000259" key="2">
    <source>
        <dbReference type="PROSITE" id="PS51841"/>
    </source>
</evidence>
<dbReference type="InterPro" id="IPR001322">
    <property type="entry name" value="Lamin_tail_dom"/>
</dbReference>